<proteinExistence type="predicted"/>
<evidence type="ECO:0000313" key="3">
    <source>
        <dbReference type="Proteomes" id="UP000178187"/>
    </source>
</evidence>
<dbReference type="InterPro" id="IPR003251">
    <property type="entry name" value="Rr_diiron-bd_dom"/>
</dbReference>
<feature type="domain" description="Ferritin-like diiron" evidence="1">
    <location>
        <begin position="1"/>
        <end position="138"/>
    </location>
</feature>
<dbReference type="Gene3D" id="1.20.1260.10">
    <property type="match status" value="1"/>
</dbReference>
<dbReference type="PANTHER" id="PTHR33746:SF4">
    <property type="entry name" value="RUBRERYTHRIN"/>
    <property type="match status" value="1"/>
</dbReference>
<dbReference type="PROSITE" id="PS50905">
    <property type="entry name" value="FERRITIN_LIKE"/>
    <property type="match status" value="1"/>
</dbReference>
<name>A0A1G1L2D4_9BACT</name>
<dbReference type="Pfam" id="PF02915">
    <property type="entry name" value="Rubrerythrin"/>
    <property type="match status" value="1"/>
</dbReference>
<accession>A0A1G1L2D4</accession>
<dbReference type="GO" id="GO:0016491">
    <property type="term" value="F:oxidoreductase activity"/>
    <property type="evidence" value="ECO:0007669"/>
    <property type="project" value="InterPro"/>
</dbReference>
<dbReference type="AlphaFoldDB" id="A0A1G1L2D4"/>
<dbReference type="InterPro" id="IPR009040">
    <property type="entry name" value="Ferritin-like_diiron"/>
</dbReference>
<dbReference type="InterPro" id="IPR009078">
    <property type="entry name" value="Ferritin-like_SF"/>
</dbReference>
<dbReference type="CDD" id="cd01041">
    <property type="entry name" value="Rubrerythrin"/>
    <property type="match status" value="1"/>
</dbReference>
<dbReference type="InterPro" id="IPR052753">
    <property type="entry name" value="Rbr2/Nigerythrin"/>
</dbReference>
<dbReference type="PANTHER" id="PTHR33746">
    <property type="entry name" value="RUBRERYTHRIN"/>
    <property type="match status" value="1"/>
</dbReference>
<dbReference type="GO" id="GO:0046872">
    <property type="term" value="F:metal ion binding"/>
    <property type="evidence" value="ECO:0007669"/>
    <property type="project" value="InterPro"/>
</dbReference>
<protein>
    <recommendedName>
        <fullName evidence="1">Ferritin-like diiron domain-containing protein</fullName>
    </recommendedName>
</protein>
<gene>
    <name evidence="2" type="ORF">A3G33_00640</name>
</gene>
<dbReference type="SUPFAM" id="SSF47240">
    <property type="entry name" value="Ferritin-like"/>
    <property type="match status" value="1"/>
</dbReference>
<reference evidence="2 3" key="1">
    <citation type="journal article" date="2016" name="Nat. Commun.">
        <title>Thousands of microbial genomes shed light on interconnected biogeochemical processes in an aquifer system.</title>
        <authorList>
            <person name="Anantharaman K."/>
            <person name="Brown C.T."/>
            <person name="Hug L.A."/>
            <person name="Sharon I."/>
            <person name="Castelle C.J."/>
            <person name="Probst A.J."/>
            <person name="Thomas B.C."/>
            <person name="Singh A."/>
            <person name="Wilkins M.J."/>
            <person name="Karaoz U."/>
            <person name="Brodie E.L."/>
            <person name="Williams K.H."/>
            <person name="Hubbard S.S."/>
            <person name="Banfield J.F."/>
        </authorList>
    </citation>
    <scope>NUCLEOTIDE SEQUENCE [LARGE SCALE GENOMIC DNA]</scope>
</reference>
<sequence length="177" mass="19276">MSFISMRLHAFESFFSGPYLAFATKADEEGYGAVASLFRAAARAEQVHFEHHAKVIAELGEIPSANIEIPVVGTTKENLEAAVKGETYEKDIMYPEFLAQAEKENIAGAIDAFEDAKAAETVHAALYQNALNNLEAGKGAKKDFFVCPVCGNVVESVIYLTNCPICKTETSKFMLVN</sequence>
<evidence type="ECO:0000313" key="2">
    <source>
        <dbReference type="EMBL" id="OGW99315.1"/>
    </source>
</evidence>
<dbReference type="InterPro" id="IPR012347">
    <property type="entry name" value="Ferritin-like"/>
</dbReference>
<dbReference type="EMBL" id="MHFR01000010">
    <property type="protein sequence ID" value="OGW99315.1"/>
    <property type="molecule type" value="Genomic_DNA"/>
</dbReference>
<evidence type="ECO:0000259" key="1">
    <source>
        <dbReference type="PROSITE" id="PS50905"/>
    </source>
</evidence>
<organism evidence="2 3">
    <name type="scientific">Candidatus Danuiimicrobium aquiferis</name>
    <dbReference type="NCBI Taxonomy" id="1801832"/>
    <lineage>
        <taxon>Bacteria</taxon>
        <taxon>Pseudomonadati</taxon>
        <taxon>Candidatus Omnitrophota</taxon>
        <taxon>Candidatus Danuiimicrobium</taxon>
    </lineage>
</organism>
<dbReference type="Gene3D" id="2.20.28.10">
    <property type="match status" value="1"/>
</dbReference>
<dbReference type="Proteomes" id="UP000178187">
    <property type="component" value="Unassembled WGS sequence"/>
</dbReference>
<comment type="caution">
    <text evidence="2">The sequence shown here is derived from an EMBL/GenBank/DDBJ whole genome shotgun (WGS) entry which is preliminary data.</text>
</comment>
<dbReference type="SUPFAM" id="SSF57802">
    <property type="entry name" value="Rubredoxin-like"/>
    <property type="match status" value="1"/>
</dbReference>